<protein>
    <recommendedName>
        <fullName evidence="1">DUF8040 domain-containing protein</fullName>
    </recommendedName>
</protein>
<proteinExistence type="predicted"/>
<dbReference type="PANTHER" id="PTHR22930:SF290">
    <property type="entry name" value="OS04G0422900 PROTEIN"/>
    <property type="match status" value="1"/>
</dbReference>
<evidence type="ECO:0000259" key="1">
    <source>
        <dbReference type="Pfam" id="PF26138"/>
    </source>
</evidence>
<dbReference type="AlphaFoldDB" id="A0A811NWI0"/>
<dbReference type="OrthoDB" id="667091at2759"/>
<dbReference type="PANTHER" id="PTHR22930">
    <property type="match status" value="1"/>
</dbReference>
<dbReference type="EMBL" id="CAJGYO010000005">
    <property type="protein sequence ID" value="CAD6228666.1"/>
    <property type="molecule type" value="Genomic_DNA"/>
</dbReference>
<evidence type="ECO:0000313" key="3">
    <source>
        <dbReference type="Proteomes" id="UP000604825"/>
    </source>
</evidence>
<dbReference type="Proteomes" id="UP000604825">
    <property type="component" value="Unassembled WGS sequence"/>
</dbReference>
<organism evidence="2 3">
    <name type="scientific">Miscanthus lutarioriparius</name>
    <dbReference type="NCBI Taxonomy" id="422564"/>
    <lineage>
        <taxon>Eukaryota</taxon>
        <taxon>Viridiplantae</taxon>
        <taxon>Streptophyta</taxon>
        <taxon>Embryophyta</taxon>
        <taxon>Tracheophyta</taxon>
        <taxon>Spermatophyta</taxon>
        <taxon>Magnoliopsida</taxon>
        <taxon>Liliopsida</taxon>
        <taxon>Poales</taxon>
        <taxon>Poaceae</taxon>
        <taxon>PACMAD clade</taxon>
        <taxon>Panicoideae</taxon>
        <taxon>Andropogonodae</taxon>
        <taxon>Andropogoneae</taxon>
        <taxon>Saccharinae</taxon>
        <taxon>Miscanthus</taxon>
    </lineage>
</organism>
<gene>
    <name evidence="2" type="ORF">NCGR_LOCUS19376</name>
</gene>
<comment type="caution">
    <text evidence="2">The sequence shown here is derived from an EMBL/GenBank/DDBJ whole genome shotgun (WGS) entry which is preliminary data.</text>
</comment>
<dbReference type="InterPro" id="IPR045249">
    <property type="entry name" value="HARBI1-like"/>
</dbReference>
<keyword evidence="3" id="KW-1185">Reference proteome</keyword>
<evidence type="ECO:0000313" key="2">
    <source>
        <dbReference type="EMBL" id="CAD6228666.1"/>
    </source>
</evidence>
<sequence>MASWEELARNFLLEEEEEDEELFFVLLPAVMPFLDEEKTPEHTSSLSGAKKVKEILEGHENWCKKEFRMEAEIFRTIANFLRAENLLRDTRGMKIEEQLGIFMFMLSHNASTERLKKEFQHSGETVHRKIYDVFNIIPTLTQKFIRLPNPSHTHMKITCDPRFMPFFQDNRKMARFQKKSFPLYEDMTSLYLCAICRGNVGGGNV</sequence>
<feature type="domain" description="DUF8040" evidence="1">
    <location>
        <begin position="43"/>
        <end position="137"/>
    </location>
</feature>
<dbReference type="InterPro" id="IPR058353">
    <property type="entry name" value="DUF8040"/>
</dbReference>
<name>A0A811NWI0_9POAL</name>
<accession>A0A811NWI0</accession>
<reference evidence="2" key="1">
    <citation type="submission" date="2020-10" db="EMBL/GenBank/DDBJ databases">
        <authorList>
            <person name="Han B."/>
            <person name="Lu T."/>
            <person name="Zhao Q."/>
            <person name="Huang X."/>
            <person name="Zhao Y."/>
        </authorList>
    </citation>
    <scope>NUCLEOTIDE SEQUENCE</scope>
</reference>
<dbReference type="Pfam" id="PF26138">
    <property type="entry name" value="DUF8040"/>
    <property type="match status" value="1"/>
</dbReference>